<feature type="active site" description="Proton donor" evidence="1">
    <location>
        <position position="83"/>
    </location>
</feature>
<dbReference type="SUPFAM" id="SSF51569">
    <property type="entry name" value="Aldolase"/>
    <property type="match status" value="1"/>
</dbReference>
<dbReference type="GO" id="GO:0004332">
    <property type="term" value="F:fructose-bisphosphate aldolase activity"/>
    <property type="evidence" value="ECO:0007669"/>
    <property type="project" value="UniProtKB-EC"/>
</dbReference>
<dbReference type="PANTHER" id="PTHR30304:SF0">
    <property type="entry name" value="D-TAGATOSE-1,6-BISPHOSPHATE ALDOLASE SUBUNIT GATY-RELATED"/>
    <property type="match status" value="1"/>
</dbReference>
<dbReference type="Pfam" id="PF01116">
    <property type="entry name" value="F_bP_aldolase"/>
    <property type="match status" value="1"/>
</dbReference>
<dbReference type="EMBL" id="CP033898">
    <property type="protein sequence ID" value="AZA08820.1"/>
    <property type="molecule type" value="Genomic_DNA"/>
</dbReference>
<evidence type="ECO:0000313" key="3">
    <source>
        <dbReference type="EMBL" id="AZA08820.1"/>
    </source>
</evidence>
<dbReference type="InterPro" id="IPR013785">
    <property type="entry name" value="Aldolase_TIM"/>
</dbReference>
<sequence>MPQVDTFSLVREAASNRTGIGAFNVIHLETAEAIVRAAEDSDLPVILQVSHNCVRYHGSLEPIGSAMIALARDSKARVAVHLDHCEDVDLAKEAIDLGFDSVMFDGSTLPYQENVAATREVVDYAHAKGRTVEAELGEIGGKTAHTPGVRTDPKEASEFVSATGVDGLAVAVGSEHAMQERTASLDLELIAELHDLLDVPLVLHGSSGVPDEEIVKGIRAGMTKINVSTHLNGYFTRAIREFLDANPSVTDSRKYIKAGRDALSGEAQRMLRVFGAKGH</sequence>
<dbReference type="PANTHER" id="PTHR30304">
    <property type="entry name" value="D-TAGATOSE-1,6-BISPHOSPHATE ALDOLASE"/>
    <property type="match status" value="1"/>
</dbReference>
<dbReference type="EC" id="4.1.2.13" evidence="3"/>
<dbReference type="OrthoDB" id="9803995at2"/>
<dbReference type="GO" id="GO:0008270">
    <property type="term" value="F:zinc ion binding"/>
    <property type="evidence" value="ECO:0007669"/>
    <property type="project" value="InterPro"/>
</dbReference>
<gene>
    <name evidence="3" type="primary">fba2</name>
    <name evidence="3" type="ORF">CPPEL_03445</name>
</gene>
<feature type="binding site" evidence="2">
    <location>
        <position position="204"/>
    </location>
    <ligand>
        <name>Zn(2+)</name>
        <dbReference type="ChEBI" id="CHEBI:29105"/>
        <label>1</label>
        <note>catalytic</note>
    </ligand>
</feature>
<dbReference type="InterPro" id="IPR000771">
    <property type="entry name" value="FBA_II"/>
</dbReference>
<comment type="cofactor">
    <cofactor evidence="2">
        <name>Zn(2+)</name>
        <dbReference type="ChEBI" id="CHEBI:29105"/>
    </cofactor>
    <text evidence="2">Binds 2 Zn(2+) ions per subunit. One is catalytic and the other provides a structural contribution.</text>
</comment>
<keyword evidence="2" id="KW-0479">Metal-binding</keyword>
<feature type="binding site" evidence="2">
    <location>
        <position position="176"/>
    </location>
    <ligand>
        <name>Zn(2+)</name>
        <dbReference type="ChEBI" id="CHEBI:29105"/>
        <label>1</label>
        <note>catalytic</note>
    </ligand>
</feature>
<dbReference type="NCBIfam" id="TIGR00167">
    <property type="entry name" value="cbbA"/>
    <property type="match status" value="1"/>
</dbReference>
<feature type="binding site" evidence="2">
    <location>
        <position position="105"/>
    </location>
    <ligand>
        <name>Zn(2+)</name>
        <dbReference type="ChEBI" id="CHEBI:29105"/>
        <label>2</label>
    </ligand>
</feature>
<keyword evidence="4" id="KW-1185">Reference proteome</keyword>
<evidence type="ECO:0000256" key="2">
    <source>
        <dbReference type="PIRSR" id="PIRSR001359-3"/>
    </source>
</evidence>
<keyword evidence="2" id="KW-0862">Zinc</keyword>
<dbReference type="InterPro" id="IPR050246">
    <property type="entry name" value="Class_II_FBP_aldolase"/>
</dbReference>
<dbReference type="AlphaFoldDB" id="A0A3G6IXF7"/>
<dbReference type="CDD" id="cd00947">
    <property type="entry name" value="TBP_aldolase_IIB"/>
    <property type="match status" value="1"/>
</dbReference>
<reference evidence="3 4" key="1">
    <citation type="submission" date="2018-11" db="EMBL/GenBank/DDBJ databases">
        <authorList>
            <person name="Kleinhagauer T."/>
            <person name="Glaeser S.P."/>
            <person name="Spergser J."/>
            <person name="Ruckert C."/>
            <person name="Kaempfer P."/>
            <person name="Busse H.-J."/>
        </authorList>
    </citation>
    <scope>NUCLEOTIDE SEQUENCE [LARGE SCALE GENOMIC DNA]</scope>
    <source>
        <strain evidence="3 4">812CH</strain>
    </source>
</reference>
<dbReference type="PIRSF" id="PIRSF001359">
    <property type="entry name" value="F_bP_aldolase_II"/>
    <property type="match status" value="1"/>
</dbReference>
<feature type="binding site" evidence="2">
    <location>
        <position position="135"/>
    </location>
    <ligand>
        <name>Zn(2+)</name>
        <dbReference type="ChEBI" id="CHEBI:29105"/>
        <label>2</label>
    </ligand>
</feature>
<dbReference type="GO" id="GO:0005975">
    <property type="term" value="P:carbohydrate metabolic process"/>
    <property type="evidence" value="ECO:0007669"/>
    <property type="project" value="InterPro"/>
</dbReference>
<name>A0A3G6IXF7_9CORY</name>
<evidence type="ECO:0000313" key="4">
    <source>
        <dbReference type="Proteomes" id="UP000271426"/>
    </source>
</evidence>
<evidence type="ECO:0000256" key="1">
    <source>
        <dbReference type="PIRSR" id="PIRSR001359-1"/>
    </source>
</evidence>
<accession>A0A3G6IXF7</accession>
<dbReference type="RefSeq" id="WP_123959816.1">
    <property type="nucleotide sequence ID" value="NZ_CP033898.1"/>
</dbReference>
<dbReference type="Proteomes" id="UP000271426">
    <property type="component" value="Chromosome"/>
</dbReference>
<organism evidence="3 4">
    <name type="scientific">Corynebacterium pseudopelargi</name>
    <dbReference type="NCBI Taxonomy" id="2080757"/>
    <lineage>
        <taxon>Bacteria</taxon>
        <taxon>Bacillati</taxon>
        <taxon>Actinomycetota</taxon>
        <taxon>Actinomycetes</taxon>
        <taxon>Mycobacteriales</taxon>
        <taxon>Corynebacteriaceae</taxon>
        <taxon>Corynebacterium</taxon>
    </lineage>
</organism>
<feature type="binding site" evidence="2">
    <location>
        <position position="84"/>
    </location>
    <ligand>
        <name>Zn(2+)</name>
        <dbReference type="ChEBI" id="CHEBI:29105"/>
        <label>1</label>
        <note>catalytic</note>
    </ligand>
</feature>
<protein>
    <submittedName>
        <fullName evidence="3">Fructose-bisphosphate aldolase</fullName>
        <ecNumber evidence="3">4.1.2.13</ecNumber>
    </submittedName>
</protein>
<proteinExistence type="predicted"/>
<dbReference type="KEGG" id="cpso:CPPEL_03445"/>
<dbReference type="Gene3D" id="3.20.20.70">
    <property type="entry name" value="Aldolase class I"/>
    <property type="match status" value="1"/>
</dbReference>
<keyword evidence="3" id="KW-0456">Lyase</keyword>